<organism evidence="13 14">
    <name type="scientific">Pontibacter burrus</name>
    <dbReference type="NCBI Taxonomy" id="2704466"/>
    <lineage>
        <taxon>Bacteria</taxon>
        <taxon>Pseudomonadati</taxon>
        <taxon>Bacteroidota</taxon>
        <taxon>Cytophagia</taxon>
        <taxon>Cytophagales</taxon>
        <taxon>Hymenobacteraceae</taxon>
        <taxon>Pontibacter</taxon>
    </lineage>
</organism>
<evidence type="ECO:0000313" key="13">
    <source>
        <dbReference type="EMBL" id="NEM98575.1"/>
    </source>
</evidence>
<comment type="subcellular location">
    <subcellularLocation>
        <location evidence="1">Cell inner membrane</location>
        <topology evidence="1">Single-pass membrane protein</topology>
        <orientation evidence="1">Periplasmic side</orientation>
    </subcellularLocation>
</comment>
<dbReference type="AlphaFoldDB" id="A0A6B3LU96"/>
<comment type="caution">
    <text evidence="13">The sequence shown here is derived from an EMBL/GenBank/DDBJ whole genome shotgun (WGS) entry which is preliminary data.</text>
</comment>
<dbReference type="NCBIfam" id="TIGR01352">
    <property type="entry name" value="tonB_Cterm"/>
    <property type="match status" value="1"/>
</dbReference>
<name>A0A6B3LU96_9BACT</name>
<dbReference type="GO" id="GO:0031992">
    <property type="term" value="F:energy transducer activity"/>
    <property type="evidence" value="ECO:0007669"/>
    <property type="project" value="TreeGrafter"/>
</dbReference>
<dbReference type="Pfam" id="PF05569">
    <property type="entry name" value="Peptidase_M56"/>
    <property type="match status" value="1"/>
</dbReference>
<dbReference type="Proteomes" id="UP000474777">
    <property type="component" value="Unassembled WGS sequence"/>
</dbReference>
<feature type="transmembrane region" description="Helical" evidence="11">
    <location>
        <begin position="271"/>
        <end position="291"/>
    </location>
</feature>
<evidence type="ECO:0000256" key="2">
    <source>
        <dbReference type="ARBA" id="ARBA00006555"/>
    </source>
</evidence>
<keyword evidence="7" id="KW-0653">Protein transport</keyword>
<keyword evidence="14" id="KW-1185">Reference proteome</keyword>
<feature type="region of interest" description="Disordered" evidence="10">
    <location>
        <begin position="310"/>
        <end position="365"/>
    </location>
</feature>
<evidence type="ECO:0000259" key="12">
    <source>
        <dbReference type="PROSITE" id="PS52015"/>
    </source>
</evidence>
<dbReference type="InterPro" id="IPR006260">
    <property type="entry name" value="TonB/TolA_C"/>
</dbReference>
<dbReference type="CDD" id="cd07341">
    <property type="entry name" value="M56_BlaR1_MecR1_like"/>
    <property type="match status" value="1"/>
</dbReference>
<feature type="compositionally biased region" description="Low complexity" evidence="10">
    <location>
        <begin position="311"/>
        <end position="330"/>
    </location>
</feature>
<evidence type="ECO:0000256" key="7">
    <source>
        <dbReference type="ARBA" id="ARBA00022927"/>
    </source>
</evidence>
<keyword evidence="3" id="KW-0813">Transport</keyword>
<keyword evidence="4" id="KW-1003">Cell membrane</keyword>
<evidence type="ECO:0000256" key="1">
    <source>
        <dbReference type="ARBA" id="ARBA00004383"/>
    </source>
</evidence>
<comment type="similarity">
    <text evidence="2">Belongs to the TonB family.</text>
</comment>
<dbReference type="GO" id="GO:0098797">
    <property type="term" value="C:plasma membrane protein complex"/>
    <property type="evidence" value="ECO:0007669"/>
    <property type="project" value="TreeGrafter"/>
</dbReference>
<proteinExistence type="inferred from homology"/>
<dbReference type="PANTHER" id="PTHR33446:SF2">
    <property type="entry name" value="PROTEIN TONB"/>
    <property type="match status" value="1"/>
</dbReference>
<sequence length="468" mass="52951">MEATYNYILQSGLCLLLFYVFYMLVLRTFPRTGFSRLYLLLVPLLAIVIPLIELPIAAVQHYLPAVVLPEFVLPEVIVTAHPPQQTIVPESIFRLSFMLTIVYATVAAVLLIRLGRQLLELRQLAKDATIIQGHNTEATILQTEKHATFAFLNYIFLNQQTHLSELEQKQVLAHELAHVRLGHSYDVLYYEVLTALLWFNPLVWLLKAELRDVHEYQADAAVTTEYQPDVYTSLLAKEALYRTGIPVGHHFYKPQVFKRLRMLQKRNEQTTLVRPLLAVPLLLLMVFFFSAKDVTADMVERLAKPVAKQFTEPSPATTTPQPEPETATGPLVATPETIAPERYIPKPAEKPAPEKSQPPAKQEPYSYVEQMPSFEGGEVEMHKFIARSIRYPQTTKEAGLEGLVVASFVIETDGSLSDITILKGLDEAADQETRRVIESMSGKWQPGMQNGQVVPVRYTIPMRFALIN</sequence>
<dbReference type="InterPro" id="IPR008756">
    <property type="entry name" value="Peptidase_M56"/>
</dbReference>
<evidence type="ECO:0000256" key="11">
    <source>
        <dbReference type="SAM" id="Phobius"/>
    </source>
</evidence>
<dbReference type="GO" id="GO:0055085">
    <property type="term" value="P:transmembrane transport"/>
    <property type="evidence" value="ECO:0007669"/>
    <property type="project" value="InterPro"/>
</dbReference>
<evidence type="ECO:0000256" key="6">
    <source>
        <dbReference type="ARBA" id="ARBA00022692"/>
    </source>
</evidence>
<evidence type="ECO:0000256" key="9">
    <source>
        <dbReference type="ARBA" id="ARBA00023136"/>
    </source>
</evidence>
<keyword evidence="8 11" id="KW-1133">Transmembrane helix</keyword>
<feature type="transmembrane region" description="Helical" evidence="11">
    <location>
        <begin position="92"/>
        <end position="112"/>
    </location>
</feature>
<evidence type="ECO:0000256" key="5">
    <source>
        <dbReference type="ARBA" id="ARBA00022519"/>
    </source>
</evidence>
<keyword evidence="6 11" id="KW-0812">Transmembrane</keyword>
<dbReference type="PROSITE" id="PS52015">
    <property type="entry name" value="TONB_CTD"/>
    <property type="match status" value="1"/>
</dbReference>
<dbReference type="PANTHER" id="PTHR33446">
    <property type="entry name" value="PROTEIN TONB-RELATED"/>
    <property type="match status" value="1"/>
</dbReference>
<dbReference type="InterPro" id="IPR037682">
    <property type="entry name" value="TonB_C"/>
</dbReference>
<evidence type="ECO:0000256" key="10">
    <source>
        <dbReference type="SAM" id="MobiDB-lite"/>
    </source>
</evidence>
<keyword evidence="9 11" id="KW-0472">Membrane</keyword>
<protein>
    <submittedName>
        <fullName evidence="13">TonB family protein</fullName>
    </submittedName>
</protein>
<evidence type="ECO:0000256" key="4">
    <source>
        <dbReference type="ARBA" id="ARBA00022475"/>
    </source>
</evidence>
<feature type="compositionally biased region" description="Basic and acidic residues" evidence="10">
    <location>
        <begin position="343"/>
        <end position="353"/>
    </location>
</feature>
<dbReference type="Pfam" id="PF03544">
    <property type="entry name" value="TonB_C"/>
    <property type="match status" value="1"/>
</dbReference>
<gene>
    <name evidence="13" type="ORF">GXP69_12795</name>
</gene>
<dbReference type="RefSeq" id="WP_163915463.1">
    <property type="nucleotide sequence ID" value="NZ_JAAGWD010000005.1"/>
</dbReference>
<dbReference type="GO" id="GO:0015031">
    <property type="term" value="P:protein transport"/>
    <property type="evidence" value="ECO:0007669"/>
    <property type="project" value="UniProtKB-KW"/>
</dbReference>
<evidence type="ECO:0000313" key="14">
    <source>
        <dbReference type="Proteomes" id="UP000474777"/>
    </source>
</evidence>
<reference evidence="13 14" key="1">
    <citation type="submission" date="2020-02" db="EMBL/GenBank/DDBJ databases">
        <authorList>
            <person name="Kim M.K."/>
        </authorList>
    </citation>
    <scope>NUCLEOTIDE SEQUENCE [LARGE SCALE GENOMIC DNA]</scope>
    <source>
        <strain evidence="13 14">BT327</strain>
    </source>
</reference>
<evidence type="ECO:0000256" key="3">
    <source>
        <dbReference type="ARBA" id="ARBA00022448"/>
    </source>
</evidence>
<dbReference type="InterPro" id="IPR051045">
    <property type="entry name" value="TonB-dependent_transducer"/>
</dbReference>
<dbReference type="SUPFAM" id="SSF74653">
    <property type="entry name" value="TolA/TonB C-terminal domain"/>
    <property type="match status" value="1"/>
</dbReference>
<feature type="transmembrane region" description="Helical" evidence="11">
    <location>
        <begin position="37"/>
        <end position="63"/>
    </location>
</feature>
<evidence type="ECO:0000256" key="8">
    <source>
        <dbReference type="ARBA" id="ARBA00022989"/>
    </source>
</evidence>
<keyword evidence="5" id="KW-0997">Cell inner membrane</keyword>
<feature type="transmembrane region" description="Helical" evidence="11">
    <location>
        <begin position="6"/>
        <end position="25"/>
    </location>
</feature>
<dbReference type="Gene3D" id="3.30.1150.10">
    <property type="match status" value="1"/>
</dbReference>
<accession>A0A6B3LU96</accession>
<feature type="domain" description="TonB C-terminal" evidence="12">
    <location>
        <begin position="376"/>
        <end position="468"/>
    </location>
</feature>
<dbReference type="EMBL" id="JAAGWD010000005">
    <property type="protein sequence ID" value="NEM98575.1"/>
    <property type="molecule type" value="Genomic_DNA"/>
</dbReference>